<evidence type="ECO:0000313" key="10">
    <source>
        <dbReference type="EMBL" id="CAB0012668.1"/>
    </source>
</evidence>
<dbReference type="InterPro" id="IPR018490">
    <property type="entry name" value="cNMP-bd_dom_sf"/>
</dbReference>
<dbReference type="PROSITE" id="PS00888">
    <property type="entry name" value="CNMP_BINDING_1"/>
    <property type="match status" value="1"/>
</dbReference>
<keyword evidence="6 7" id="KW-0114">cAMP</keyword>
<feature type="domain" description="Cyclic nucleotide-binding" evidence="9">
    <location>
        <begin position="322"/>
        <end position="442"/>
    </location>
</feature>
<feature type="binding site" evidence="7">
    <location>
        <position position="401"/>
    </location>
    <ligand>
        <name>3',5'-cyclic AMP</name>
        <dbReference type="ChEBI" id="CHEBI:58165"/>
        <label>2</label>
    </ligand>
</feature>
<dbReference type="AlphaFoldDB" id="A0A6H5H762"/>
<dbReference type="PANTHER" id="PTHR11635">
    <property type="entry name" value="CAMP-DEPENDENT PROTEIN KINASE REGULATORY CHAIN"/>
    <property type="match status" value="1"/>
</dbReference>
<dbReference type="GO" id="GO:0005952">
    <property type="term" value="C:cAMP-dependent protein kinase complex"/>
    <property type="evidence" value="ECO:0007669"/>
    <property type="project" value="InterPro"/>
</dbReference>
<feature type="binding site" evidence="7">
    <location>
        <position position="278"/>
    </location>
    <ligand>
        <name>3',5'-cyclic AMP</name>
        <dbReference type="ChEBI" id="CHEBI:58165"/>
        <label>1</label>
    </ligand>
</feature>
<evidence type="ECO:0000256" key="2">
    <source>
        <dbReference type="ARBA" id="ARBA00022553"/>
    </source>
</evidence>
<dbReference type="Pfam" id="PF00027">
    <property type="entry name" value="cNMP_binding"/>
    <property type="match status" value="2"/>
</dbReference>
<dbReference type="InterPro" id="IPR018488">
    <property type="entry name" value="cNMP-bd_CS"/>
</dbReference>
<dbReference type="PROSITE" id="PS50042">
    <property type="entry name" value="CNMP_BINDING_3"/>
    <property type="match status" value="2"/>
</dbReference>
<dbReference type="InterPro" id="IPR050503">
    <property type="entry name" value="cAMP-dep_PK_reg_su-like"/>
</dbReference>
<keyword evidence="5 7" id="KW-0547">Nucleotide-binding</keyword>
<feature type="binding site" evidence="7">
    <location>
        <position position="269"/>
    </location>
    <ligand>
        <name>3',5'-cyclic AMP</name>
        <dbReference type="ChEBI" id="CHEBI:58165"/>
        <label>1</label>
    </ligand>
</feature>
<organism evidence="10 11">
    <name type="scientific">Nesidiocoris tenuis</name>
    <dbReference type="NCBI Taxonomy" id="355587"/>
    <lineage>
        <taxon>Eukaryota</taxon>
        <taxon>Metazoa</taxon>
        <taxon>Ecdysozoa</taxon>
        <taxon>Arthropoda</taxon>
        <taxon>Hexapoda</taxon>
        <taxon>Insecta</taxon>
        <taxon>Pterygota</taxon>
        <taxon>Neoptera</taxon>
        <taxon>Paraneoptera</taxon>
        <taxon>Hemiptera</taxon>
        <taxon>Heteroptera</taxon>
        <taxon>Panheteroptera</taxon>
        <taxon>Cimicomorpha</taxon>
        <taxon>Miridae</taxon>
        <taxon>Dicyphina</taxon>
        <taxon>Nesidiocoris</taxon>
    </lineage>
</organism>
<dbReference type="GO" id="GO:0004862">
    <property type="term" value="F:cAMP-dependent protein kinase inhibitor activity"/>
    <property type="evidence" value="ECO:0007669"/>
    <property type="project" value="TreeGrafter"/>
</dbReference>
<dbReference type="OrthoDB" id="417078at2759"/>
<sequence>MQRQNVSSSRKKTSPGQENPKPRPLRVSTESRLGSIKVPNSLRAVLLDFTLCYFIESPKDVVKFGYEYFKKIKDRKSDLKEHGEVFEDSYSDDDQQPPPRSCYRCKKEIKPCQGCQKTHRVCRACTKALKQDPACVMAQHPHADELRSDSKLHPRQERRDCIFAEGMEEHQTDDWVAPVYEKTAEQKAKLLSYLQGKTLFAELEGEELETIAVAMFLREFVADELVIKQGRGGDFFYVVQSGKYMAYTKDADGNIEILKNYDGFGSFGELALMYNVPRHCSVKALTDGKLWVLDRDTFRRIVITGAMKKRDNHVRLLRSVPILKALNDFEIMNVADSLDIRHYNAGDKIIKQGDEADGMFFIDRGNVTVTYGDEYGLEVVLGTLSDGAYFGELALIEHQRRAATVTAASDVSVAHLHRDAFERLLGPCVNLMNRRAEEYEKQREEILHAASQLALVDTDLDDDDGDEIN</sequence>
<evidence type="ECO:0000256" key="3">
    <source>
        <dbReference type="ARBA" id="ARBA00022566"/>
    </source>
</evidence>
<evidence type="ECO:0000256" key="7">
    <source>
        <dbReference type="PIRSR" id="PIRSR000548-1"/>
    </source>
</evidence>
<evidence type="ECO:0000256" key="5">
    <source>
        <dbReference type="ARBA" id="ARBA00022741"/>
    </source>
</evidence>
<name>A0A6H5H762_9HEMI</name>
<dbReference type="InterPro" id="IPR012198">
    <property type="entry name" value="cAMP_dep_PK_reg_su"/>
</dbReference>
<evidence type="ECO:0000256" key="1">
    <source>
        <dbReference type="ARBA" id="ARBA00005753"/>
    </source>
</evidence>
<feature type="binding site" evidence="7">
    <location>
        <position position="392"/>
    </location>
    <ligand>
        <name>3',5'-cyclic AMP</name>
        <dbReference type="ChEBI" id="CHEBI:58165"/>
        <label>2</label>
    </ligand>
</feature>
<evidence type="ECO:0000313" key="11">
    <source>
        <dbReference type="Proteomes" id="UP000479000"/>
    </source>
</evidence>
<evidence type="ECO:0000256" key="6">
    <source>
        <dbReference type="ARBA" id="ARBA00023149"/>
    </source>
</evidence>
<dbReference type="EMBL" id="CADCXU010025616">
    <property type="protein sequence ID" value="CAB0012668.1"/>
    <property type="molecule type" value="Genomic_DNA"/>
</dbReference>
<keyword evidence="2" id="KW-0597">Phosphoprotein</keyword>
<protein>
    <recommendedName>
        <fullName evidence="9">Cyclic nucleotide-binding domain-containing protein</fullName>
    </recommendedName>
</protein>
<dbReference type="PROSITE" id="PS00889">
    <property type="entry name" value="CNMP_BINDING_2"/>
    <property type="match status" value="1"/>
</dbReference>
<dbReference type="Proteomes" id="UP000479000">
    <property type="component" value="Unassembled WGS sequence"/>
</dbReference>
<evidence type="ECO:0000256" key="8">
    <source>
        <dbReference type="SAM" id="MobiDB-lite"/>
    </source>
</evidence>
<dbReference type="GO" id="GO:0005829">
    <property type="term" value="C:cytosol"/>
    <property type="evidence" value="ECO:0007669"/>
    <property type="project" value="TreeGrafter"/>
</dbReference>
<dbReference type="Gene3D" id="2.60.120.10">
    <property type="entry name" value="Jelly Rolls"/>
    <property type="match status" value="2"/>
</dbReference>
<dbReference type="Gene3D" id="1.20.890.10">
    <property type="entry name" value="cAMP-dependent protein kinase regulatory subunit, dimerization-anchoring domain"/>
    <property type="match status" value="1"/>
</dbReference>
<dbReference type="PRINTS" id="PR00103">
    <property type="entry name" value="CAMPKINASE"/>
</dbReference>
<keyword evidence="4" id="KW-0677">Repeat</keyword>
<proteinExistence type="inferred from homology"/>
<dbReference type="PANTHER" id="PTHR11635:SF152">
    <property type="entry name" value="CAMP-DEPENDENT PROTEIN KINASE TYPE I REGULATORY SUBUNIT-RELATED"/>
    <property type="match status" value="1"/>
</dbReference>
<gene>
    <name evidence="10" type="ORF">NTEN_LOCUS17373</name>
</gene>
<dbReference type="CDD" id="cd00038">
    <property type="entry name" value="CAP_ED"/>
    <property type="match status" value="2"/>
</dbReference>
<feature type="region of interest" description="Disordered" evidence="8">
    <location>
        <begin position="1"/>
        <end position="32"/>
    </location>
</feature>
<accession>A0A6H5H762</accession>
<evidence type="ECO:0000259" key="9">
    <source>
        <dbReference type="PROSITE" id="PS50042"/>
    </source>
</evidence>
<dbReference type="PIRSF" id="PIRSF000548">
    <property type="entry name" value="PK_regulatory"/>
    <property type="match status" value="1"/>
</dbReference>
<dbReference type="SMART" id="SM00100">
    <property type="entry name" value="cNMP"/>
    <property type="match status" value="2"/>
</dbReference>
<dbReference type="GO" id="GO:0034236">
    <property type="term" value="F:protein kinase A catalytic subunit binding"/>
    <property type="evidence" value="ECO:0007669"/>
    <property type="project" value="TreeGrafter"/>
</dbReference>
<comment type="similarity">
    <text evidence="1">Belongs to the cAMP-dependent kinase regulatory chain family.</text>
</comment>
<dbReference type="InterPro" id="IPR014710">
    <property type="entry name" value="RmlC-like_jellyroll"/>
</dbReference>
<keyword evidence="3 7" id="KW-0116">cAMP-binding</keyword>
<evidence type="ECO:0000256" key="4">
    <source>
        <dbReference type="ARBA" id="ARBA00022737"/>
    </source>
</evidence>
<keyword evidence="11" id="KW-1185">Reference proteome</keyword>
<dbReference type="SUPFAM" id="SSF47391">
    <property type="entry name" value="Dimerization-anchoring domain of cAMP-dependent PK regulatory subunit"/>
    <property type="match status" value="1"/>
</dbReference>
<dbReference type="SUPFAM" id="SSF51206">
    <property type="entry name" value="cAMP-binding domain-like"/>
    <property type="match status" value="2"/>
</dbReference>
<dbReference type="InterPro" id="IPR000595">
    <property type="entry name" value="cNMP-bd_dom"/>
</dbReference>
<feature type="domain" description="Cyclic nucleotide-binding" evidence="9">
    <location>
        <begin position="199"/>
        <end position="319"/>
    </location>
</feature>
<reference evidence="10 11" key="1">
    <citation type="submission" date="2020-02" db="EMBL/GenBank/DDBJ databases">
        <authorList>
            <person name="Ferguson B K."/>
        </authorList>
    </citation>
    <scope>NUCLEOTIDE SEQUENCE [LARGE SCALE GENOMIC DNA]</scope>
</reference>
<dbReference type="GO" id="GO:0030552">
    <property type="term" value="F:cAMP binding"/>
    <property type="evidence" value="ECO:0007669"/>
    <property type="project" value="UniProtKB-KW"/>
</dbReference>